<accession>A0ABR4PW31</accession>
<protein>
    <submittedName>
        <fullName evidence="2">Uncharacterized protein</fullName>
    </submittedName>
</protein>
<dbReference type="EMBL" id="JBFCZG010000001">
    <property type="protein sequence ID" value="KAL3427559.1"/>
    <property type="molecule type" value="Genomic_DNA"/>
</dbReference>
<feature type="region of interest" description="Disordered" evidence="1">
    <location>
        <begin position="23"/>
        <end position="48"/>
    </location>
</feature>
<sequence length="191" mass="21947">MPLIIKVYYTSKVQHNDRHLLDLPRENQGPEQTSPNSPSVPTPPDMLTLTSEPNQLWASAPYENVMMQEELVKTFPSERAACAEVQAWMTKYRATLGPINPRFGRLIFHGFDGRKFHDMPTYELEKKLAGCPWTKAPVVIEEMLQGFIAGRMRYRIEKAKREKAEAEARTVSAAEYIDNLRRRDQRVLGSL</sequence>
<evidence type="ECO:0000313" key="3">
    <source>
        <dbReference type="Proteomes" id="UP001629113"/>
    </source>
</evidence>
<dbReference type="Proteomes" id="UP001629113">
    <property type="component" value="Unassembled WGS sequence"/>
</dbReference>
<proteinExistence type="predicted"/>
<evidence type="ECO:0000313" key="2">
    <source>
        <dbReference type="EMBL" id="KAL3427559.1"/>
    </source>
</evidence>
<gene>
    <name evidence="2" type="ORF">PVAG01_01068</name>
</gene>
<name>A0ABR4PW31_9HELO</name>
<reference evidence="2 3" key="1">
    <citation type="submission" date="2024-06" db="EMBL/GenBank/DDBJ databases">
        <title>Complete genome of Phlyctema vagabunda strain 19-DSS-EL-015.</title>
        <authorList>
            <person name="Fiorenzani C."/>
        </authorList>
    </citation>
    <scope>NUCLEOTIDE SEQUENCE [LARGE SCALE GENOMIC DNA]</scope>
    <source>
        <strain evidence="2 3">19-DSS-EL-015</strain>
    </source>
</reference>
<evidence type="ECO:0000256" key="1">
    <source>
        <dbReference type="SAM" id="MobiDB-lite"/>
    </source>
</evidence>
<organism evidence="2 3">
    <name type="scientific">Phlyctema vagabunda</name>
    <dbReference type="NCBI Taxonomy" id="108571"/>
    <lineage>
        <taxon>Eukaryota</taxon>
        <taxon>Fungi</taxon>
        <taxon>Dikarya</taxon>
        <taxon>Ascomycota</taxon>
        <taxon>Pezizomycotina</taxon>
        <taxon>Leotiomycetes</taxon>
        <taxon>Helotiales</taxon>
        <taxon>Dermateaceae</taxon>
        <taxon>Phlyctema</taxon>
    </lineage>
</organism>
<comment type="caution">
    <text evidence="2">The sequence shown here is derived from an EMBL/GenBank/DDBJ whole genome shotgun (WGS) entry which is preliminary data.</text>
</comment>
<keyword evidence="3" id="KW-1185">Reference proteome</keyword>